<keyword evidence="11" id="KW-1185">Reference proteome</keyword>
<dbReference type="PANTHER" id="PTHR46300:SF7">
    <property type="entry name" value="P450, PUTATIVE (EUROFUNG)-RELATED"/>
    <property type="match status" value="1"/>
</dbReference>
<protein>
    <submittedName>
        <fullName evidence="10">Cytochrome P450</fullName>
    </submittedName>
</protein>
<dbReference type="InterPro" id="IPR036396">
    <property type="entry name" value="Cyt_P450_sf"/>
</dbReference>
<dbReference type="AlphaFoldDB" id="A0A4S8KTT8"/>
<evidence type="ECO:0000256" key="5">
    <source>
        <dbReference type="ARBA" id="ARBA00022723"/>
    </source>
</evidence>
<dbReference type="GO" id="GO:0005506">
    <property type="term" value="F:iron ion binding"/>
    <property type="evidence" value="ECO:0007669"/>
    <property type="project" value="InterPro"/>
</dbReference>
<dbReference type="GO" id="GO:0004497">
    <property type="term" value="F:monooxygenase activity"/>
    <property type="evidence" value="ECO:0007669"/>
    <property type="project" value="UniProtKB-KW"/>
</dbReference>
<keyword evidence="7 9" id="KW-0408">Iron</keyword>
<dbReference type="SUPFAM" id="SSF48264">
    <property type="entry name" value="Cytochrome P450"/>
    <property type="match status" value="1"/>
</dbReference>
<keyword evidence="8" id="KW-0503">Monooxygenase</keyword>
<gene>
    <name evidence="10" type="ORF">K435DRAFT_768896</name>
</gene>
<evidence type="ECO:0000256" key="9">
    <source>
        <dbReference type="PIRSR" id="PIRSR602401-1"/>
    </source>
</evidence>
<evidence type="ECO:0000256" key="4">
    <source>
        <dbReference type="ARBA" id="ARBA00022617"/>
    </source>
</evidence>
<feature type="binding site" description="axial binding residue" evidence="9">
    <location>
        <position position="445"/>
    </location>
    <ligand>
        <name>heme</name>
        <dbReference type="ChEBI" id="CHEBI:30413"/>
    </ligand>
    <ligandPart>
        <name>Fe</name>
        <dbReference type="ChEBI" id="CHEBI:18248"/>
    </ligandPart>
</feature>
<comment type="pathway">
    <text evidence="2">Secondary metabolite biosynthesis.</text>
</comment>
<dbReference type="Gene3D" id="1.10.630.10">
    <property type="entry name" value="Cytochrome P450"/>
    <property type="match status" value="1"/>
</dbReference>
<evidence type="ECO:0000313" key="11">
    <source>
        <dbReference type="Proteomes" id="UP000297245"/>
    </source>
</evidence>
<evidence type="ECO:0000256" key="8">
    <source>
        <dbReference type="ARBA" id="ARBA00023033"/>
    </source>
</evidence>
<dbReference type="InterPro" id="IPR002401">
    <property type="entry name" value="Cyt_P450_E_grp-I"/>
</dbReference>
<evidence type="ECO:0000256" key="1">
    <source>
        <dbReference type="ARBA" id="ARBA00001971"/>
    </source>
</evidence>
<dbReference type="PRINTS" id="PR00463">
    <property type="entry name" value="EP450I"/>
</dbReference>
<dbReference type="EMBL" id="ML180068">
    <property type="protein sequence ID" value="THU79163.1"/>
    <property type="molecule type" value="Genomic_DNA"/>
</dbReference>
<evidence type="ECO:0000256" key="2">
    <source>
        <dbReference type="ARBA" id="ARBA00005179"/>
    </source>
</evidence>
<accession>A0A4S8KTT8</accession>
<comment type="cofactor">
    <cofactor evidence="1 9">
        <name>heme</name>
        <dbReference type="ChEBI" id="CHEBI:30413"/>
    </cofactor>
</comment>
<evidence type="ECO:0000313" key="10">
    <source>
        <dbReference type="EMBL" id="THU79163.1"/>
    </source>
</evidence>
<name>A0A4S8KTT8_DENBC</name>
<keyword evidence="5 9" id="KW-0479">Metal-binding</keyword>
<dbReference type="GO" id="GO:0016705">
    <property type="term" value="F:oxidoreductase activity, acting on paired donors, with incorporation or reduction of molecular oxygen"/>
    <property type="evidence" value="ECO:0007669"/>
    <property type="project" value="InterPro"/>
</dbReference>
<evidence type="ECO:0000256" key="3">
    <source>
        <dbReference type="ARBA" id="ARBA00010617"/>
    </source>
</evidence>
<evidence type="ECO:0000256" key="7">
    <source>
        <dbReference type="ARBA" id="ARBA00023004"/>
    </source>
</evidence>
<keyword evidence="4 9" id="KW-0349">Heme</keyword>
<keyword evidence="6" id="KW-0560">Oxidoreductase</keyword>
<dbReference type="Pfam" id="PF00067">
    <property type="entry name" value="p450"/>
    <property type="match status" value="1"/>
</dbReference>
<proteinExistence type="inferred from homology"/>
<feature type="non-terminal residue" evidence="10">
    <location>
        <position position="1"/>
    </location>
</feature>
<organism evidence="10 11">
    <name type="scientific">Dendrothele bispora (strain CBS 962.96)</name>
    <dbReference type="NCBI Taxonomy" id="1314807"/>
    <lineage>
        <taxon>Eukaryota</taxon>
        <taxon>Fungi</taxon>
        <taxon>Dikarya</taxon>
        <taxon>Basidiomycota</taxon>
        <taxon>Agaricomycotina</taxon>
        <taxon>Agaricomycetes</taxon>
        <taxon>Agaricomycetidae</taxon>
        <taxon>Agaricales</taxon>
        <taxon>Agaricales incertae sedis</taxon>
        <taxon>Dendrothele</taxon>
    </lineage>
</organism>
<dbReference type="InterPro" id="IPR050364">
    <property type="entry name" value="Cytochrome_P450_fung"/>
</dbReference>
<dbReference type="OrthoDB" id="3934656at2759"/>
<reference evidence="10 11" key="1">
    <citation type="journal article" date="2019" name="Nat. Ecol. Evol.">
        <title>Megaphylogeny resolves global patterns of mushroom evolution.</title>
        <authorList>
            <person name="Varga T."/>
            <person name="Krizsan K."/>
            <person name="Foldi C."/>
            <person name="Dima B."/>
            <person name="Sanchez-Garcia M."/>
            <person name="Sanchez-Ramirez S."/>
            <person name="Szollosi G.J."/>
            <person name="Szarkandi J.G."/>
            <person name="Papp V."/>
            <person name="Albert L."/>
            <person name="Andreopoulos W."/>
            <person name="Angelini C."/>
            <person name="Antonin V."/>
            <person name="Barry K.W."/>
            <person name="Bougher N.L."/>
            <person name="Buchanan P."/>
            <person name="Buyck B."/>
            <person name="Bense V."/>
            <person name="Catcheside P."/>
            <person name="Chovatia M."/>
            <person name="Cooper J."/>
            <person name="Damon W."/>
            <person name="Desjardin D."/>
            <person name="Finy P."/>
            <person name="Geml J."/>
            <person name="Haridas S."/>
            <person name="Hughes K."/>
            <person name="Justo A."/>
            <person name="Karasinski D."/>
            <person name="Kautmanova I."/>
            <person name="Kiss B."/>
            <person name="Kocsube S."/>
            <person name="Kotiranta H."/>
            <person name="LaButti K.M."/>
            <person name="Lechner B.E."/>
            <person name="Liimatainen K."/>
            <person name="Lipzen A."/>
            <person name="Lukacs Z."/>
            <person name="Mihaltcheva S."/>
            <person name="Morgado L.N."/>
            <person name="Niskanen T."/>
            <person name="Noordeloos M.E."/>
            <person name="Ohm R.A."/>
            <person name="Ortiz-Santana B."/>
            <person name="Ovrebo C."/>
            <person name="Racz N."/>
            <person name="Riley R."/>
            <person name="Savchenko A."/>
            <person name="Shiryaev A."/>
            <person name="Soop K."/>
            <person name="Spirin V."/>
            <person name="Szebenyi C."/>
            <person name="Tomsovsky M."/>
            <person name="Tulloss R.E."/>
            <person name="Uehling J."/>
            <person name="Grigoriev I.V."/>
            <person name="Vagvolgyi C."/>
            <person name="Papp T."/>
            <person name="Martin F.M."/>
            <person name="Miettinen O."/>
            <person name="Hibbett D.S."/>
            <person name="Nagy L.G."/>
        </authorList>
    </citation>
    <scope>NUCLEOTIDE SEQUENCE [LARGE SCALE GENOMIC DNA]</scope>
    <source>
        <strain evidence="10 11">CBS 962.96</strain>
    </source>
</reference>
<dbReference type="Proteomes" id="UP000297245">
    <property type="component" value="Unassembled WGS sequence"/>
</dbReference>
<dbReference type="GO" id="GO:0020037">
    <property type="term" value="F:heme binding"/>
    <property type="evidence" value="ECO:0007669"/>
    <property type="project" value="InterPro"/>
</dbReference>
<sequence>MVLALLSKAFSSSTIVVLLTCAICTYLLDAYNRVGSRKLPHPPGPRGYPYVGLIDVPLKKPWFTYIEWGKRYGTDLLHYTRFGRHYLIINSYEAAKDLLEKDAQFTSDRSLSSLDVKIGWSRLFALAPYSPKWRSGRKLFNQNFRADATPQFHPAEIQCIREFASELATSKLPLLDQVATVSQKLMFKALYGVDISTNQDPAAKTAREAIHGLETIMMPGLDAFKFSPLHYLFPSLRPESSNAKVQREVAENTFESPWGMMMTALGSDPNYDPHSSLIPNLISKASPDDSETLDAIKTMGGTAIAAAADTTMSAIATFFLAMSLYPDVQAKAQKELDTVIGAGKLPTFDDRKSLPYIEAVYREVMRWHPAIPMGLPHATTADLIYKGYYIPKGTIIFANIWAMTHSPTTFKDPDAFMPERHLPQKDGKFESINSILAYGFGRRICVGRWMADDTIWFTIATVLATTKISKLPNVDVENYFTDISFW</sequence>
<dbReference type="PANTHER" id="PTHR46300">
    <property type="entry name" value="P450, PUTATIVE (EUROFUNG)-RELATED-RELATED"/>
    <property type="match status" value="1"/>
</dbReference>
<dbReference type="InterPro" id="IPR001128">
    <property type="entry name" value="Cyt_P450"/>
</dbReference>
<evidence type="ECO:0000256" key="6">
    <source>
        <dbReference type="ARBA" id="ARBA00023002"/>
    </source>
</evidence>
<comment type="similarity">
    <text evidence="3">Belongs to the cytochrome P450 family.</text>
</comment>